<feature type="transmembrane region" description="Helical" evidence="1">
    <location>
        <begin position="32"/>
        <end position="50"/>
    </location>
</feature>
<dbReference type="EMBL" id="MUYF01000003">
    <property type="protein sequence ID" value="OOL80682.1"/>
    <property type="molecule type" value="Genomic_DNA"/>
</dbReference>
<evidence type="ECO:0000313" key="2">
    <source>
        <dbReference type="EMBL" id="OOL80682.1"/>
    </source>
</evidence>
<dbReference type="RefSeq" id="WP_004636519.1">
    <property type="nucleotide sequence ID" value="NZ_CAJHJL010000001.1"/>
</dbReference>
<gene>
    <name evidence="4" type="ORF">B8A44_09165</name>
    <name evidence="2" type="ORF">BWX42_01795</name>
    <name evidence="3" type="ORF">FNV33_03860</name>
</gene>
<dbReference type="AlphaFoldDB" id="A0A1S8KLX2"/>
<dbReference type="InterPro" id="IPR007165">
    <property type="entry name" value="Phage_holin_4_2"/>
</dbReference>
<dbReference type="Pfam" id="PF04020">
    <property type="entry name" value="Phage_holin_4_2"/>
    <property type="match status" value="1"/>
</dbReference>
<keyword evidence="1" id="KW-1133">Transmembrane helix</keyword>
<protein>
    <submittedName>
        <fullName evidence="3">Phage holin family protein</fullName>
    </submittedName>
</protein>
<dbReference type="Proteomes" id="UP000190409">
    <property type="component" value="Unassembled WGS sequence"/>
</dbReference>
<name>A0A1S8KLX2_9LACT</name>
<keyword evidence="1" id="KW-0812">Transmembrane</keyword>
<reference evidence="4 6" key="2">
    <citation type="submission" date="2017-03" db="EMBL/GenBank/DDBJ databases">
        <title>wgs assembly of Dolosigranulum pigrum KPL CDC strains.</title>
        <authorList>
            <person name="Brugger S.D."/>
            <person name="Pettigrew M."/>
            <person name="Kong Y."/>
            <person name="Lemon K.P."/>
        </authorList>
    </citation>
    <scope>NUCLEOTIDE SEQUENCE [LARGE SCALE GENOMIC DNA]</scope>
    <source>
        <strain evidence="4 6">KPL1931_CDC4294-98</strain>
    </source>
</reference>
<evidence type="ECO:0000313" key="4">
    <source>
        <dbReference type="EMBL" id="RAN61707.1"/>
    </source>
</evidence>
<dbReference type="PANTHER" id="PTHR37309">
    <property type="entry name" value="SLR0284 PROTEIN"/>
    <property type="match status" value="1"/>
</dbReference>
<dbReference type="Proteomes" id="UP000315953">
    <property type="component" value="Chromosome"/>
</dbReference>
<evidence type="ECO:0000313" key="6">
    <source>
        <dbReference type="Proteomes" id="UP000249099"/>
    </source>
</evidence>
<feature type="transmembrane region" description="Helical" evidence="1">
    <location>
        <begin position="84"/>
        <end position="108"/>
    </location>
</feature>
<feature type="transmembrane region" description="Helical" evidence="1">
    <location>
        <begin position="7"/>
        <end position="26"/>
    </location>
</feature>
<dbReference type="Proteomes" id="UP000249099">
    <property type="component" value="Unassembled WGS sequence"/>
</dbReference>
<dbReference type="EMBL" id="NAQV01000048">
    <property type="protein sequence ID" value="RAN61707.1"/>
    <property type="molecule type" value="Genomic_DNA"/>
</dbReference>
<sequence length="117" mass="13056">MKWLQTTLLNTVMFLALAGFFSGLVIDTWQTALMAALVFGILNAIIKPILVILSLPLTILTLGLFYFIVNGAVLYMTSYFVSGFYISSLGWATFLAIIISLVNSLFVAQTDIQYRRF</sequence>
<evidence type="ECO:0000256" key="1">
    <source>
        <dbReference type="SAM" id="Phobius"/>
    </source>
</evidence>
<dbReference type="PANTHER" id="PTHR37309:SF1">
    <property type="entry name" value="SLR0284 PROTEIN"/>
    <property type="match status" value="1"/>
</dbReference>
<evidence type="ECO:0000313" key="5">
    <source>
        <dbReference type="Proteomes" id="UP000190409"/>
    </source>
</evidence>
<keyword evidence="1" id="KW-0472">Membrane</keyword>
<proteinExistence type="predicted"/>
<evidence type="ECO:0000313" key="7">
    <source>
        <dbReference type="Proteomes" id="UP000315953"/>
    </source>
</evidence>
<dbReference type="EMBL" id="CP041626">
    <property type="protein sequence ID" value="QDO91230.1"/>
    <property type="molecule type" value="Genomic_DNA"/>
</dbReference>
<accession>A0A1S8KLX2</accession>
<dbReference type="GeneID" id="42694722"/>
<organism evidence="2 5">
    <name type="scientific">Dolosigranulum pigrum</name>
    <dbReference type="NCBI Taxonomy" id="29394"/>
    <lineage>
        <taxon>Bacteria</taxon>
        <taxon>Bacillati</taxon>
        <taxon>Bacillota</taxon>
        <taxon>Bacilli</taxon>
        <taxon>Lactobacillales</taxon>
        <taxon>Carnobacteriaceae</taxon>
        <taxon>Dolosigranulum</taxon>
    </lineage>
</organism>
<evidence type="ECO:0000313" key="3">
    <source>
        <dbReference type="EMBL" id="QDO91230.1"/>
    </source>
</evidence>
<reference evidence="2 5" key="1">
    <citation type="submission" date="2017-01" db="EMBL/GenBank/DDBJ databases">
        <title>Complete Genome Sequence of Dolosigranulum pigrum isolated from a Patient with interstitial lung disease.</title>
        <authorList>
            <person name="Mukhopadhyay R."/>
            <person name="Joaquin J."/>
            <person name="Hogue R."/>
            <person name="Fitzgerald S."/>
            <person name="Jospin G."/>
            <person name="Eisen J.A."/>
            <person name="Chaturvedi V."/>
        </authorList>
    </citation>
    <scope>NUCLEOTIDE SEQUENCE [LARGE SCALE GENOMIC DNA]</scope>
    <source>
        <strain evidence="2 5">15S00348</strain>
    </source>
</reference>
<feature type="transmembrane region" description="Helical" evidence="1">
    <location>
        <begin position="57"/>
        <end position="78"/>
    </location>
</feature>
<reference evidence="3 7" key="3">
    <citation type="submission" date="2019-07" db="EMBL/GenBank/DDBJ databases">
        <title>Genome assembly of a nasal isolate of Dolosigranulum pigrum from a chronic sinusitis patient.</title>
        <authorList>
            <person name="Baig S."/>
            <person name="Overballe-Petersen S."/>
            <person name="Kaspar U."/>
            <person name="Rendboe A."/>
            <person name="de Man T."/>
            <person name="Liu C."/>
            <person name="Price L.B."/>
            <person name="Stegger M."/>
            <person name="Becker K."/>
            <person name="Skytt Andersen P."/>
        </authorList>
    </citation>
    <scope>NUCLEOTIDE SEQUENCE [LARGE SCALE GENOMIC DNA]</scope>
    <source>
        <strain evidence="3 7">83VPs-KB5</strain>
    </source>
</reference>
<dbReference type="KEGG" id="dpm:FNV33_03860"/>